<reference evidence="5 6" key="1">
    <citation type="submission" date="2019-06" db="EMBL/GenBank/DDBJ databases">
        <title>Sequencing the genomes of 1000 actinobacteria strains.</title>
        <authorList>
            <person name="Klenk H.-P."/>
        </authorList>
    </citation>
    <scope>NUCLEOTIDE SEQUENCE [LARGE SCALE GENOMIC DNA]</scope>
    <source>
        <strain evidence="5 6">DSM 46699</strain>
    </source>
</reference>
<keyword evidence="3 5" id="KW-0067">ATP-binding</keyword>
<dbReference type="RefSeq" id="WP_145735915.1">
    <property type="nucleotide sequence ID" value="NZ_VIWX01000001.1"/>
</dbReference>
<proteinExistence type="predicted"/>
<dbReference type="CDD" id="cd03214">
    <property type="entry name" value="ABC_Iron-Siderophores_B12_Hemin"/>
    <property type="match status" value="1"/>
</dbReference>
<dbReference type="AlphaFoldDB" id="A0A561V7T6"/>
<gene>
    <name evidence="5" type="ORF">FHU35_11303</name>
</gene>
<comment type="caution">
    <text evidence="5">The sequence shown here is derived from an EMBL/GenBank/DDBJ whole genome shotgun (WGS) entry which is preliminary data.</text>
</comment>
<accession>A0A561V7T6</accession>
<keyword evidence="6" id="KW-1185">Reference proteome</keyword>
<dbReference type="EMBL" id="VIWX01000001">
    <property type="protein sequence ID" value="TWG07686.1"/>
    <property type="molecule type" value="Genomic_DNA"/>
</dbReference>
<dbReference type="InterPro" id="IPR003593">
    <property type="entry name" value="AAA+_ATPase"/>
</dbReference>
<evidence type="ECO:0000313" key="6">
    <source>
        <dbReference type="Proteomes" id="UP000316184"/>
    </source>
</evidence>
<dbReference type="InterPro" id="IPR027417">
    <property type="entry name" value="P-loop_NTPase"/>
</dbReference>
<dbReference type="Gene3D" id="3.40.50.300">
    <property type="entry name" value="P-loop containing nucleotide triphosphate hydrolases"/>
    <property type="match status" value="1"/>
</dbReference>
<dbReference type="PANTHER" id="PTHR42794">
    <property type="entry name" value="HEMIN IMPORT ATP-BINDING PROTEIN HMUV"/>
    <property type="match status" value="1"/>
</dbReference>
<feature type="domain" description="ABC transporter" evidence="4">
    <location>
        <begin position="3"/>
        <end position="235"/>
    </location>
</feature>
<dbReference type="SUPFAM" id="SSF52540">
    <property type="entry name" value="P-loop containing nucleoside triphosphate hydrolases"/>
    <property type="match status" value="1"/>
</dbReference>
<dbReference type="PANTHER" id="PTHR42794:SF2">
    <property type="entry name" value="ABC TRANSPORTER ATP-BINDING PROTEIN"/>
    <property type="match status" value="1"/>
</dbReference>
<name>A0A561V7T6_9PSEU</name>
<dbReference type="InterPro" id="IPR017871">
    <property type="entry name" value="ABC_transporter-like_CS"/>
</dbReference>
<evidence type="ECO:0000259" key="4">
    <source>
        <dbReference type="PROSITE" id="PS50893"/>
    </source>
</evidence>
<dbReference type="GO" id="GO:0005524">
    <property type="term" value="F:ATP binding"/>
    <property type="evidence" value="ECO:0007669"/>
    <property type="project" value="UniProtKB-KW"/>
</dbReference>
<evidence type="ECO:0000256" key="3">
    <source>
        <dbReference type="ARBA" id="ARBA00022840"/>
    </source>
</evidence>
<organism evidence="5 6">
    <name type="scientific">Saccharopolyspora dendranthemae</name>
    <dbReference type="NCBI Taxonomy" id="1181886"/>
    <lineage>
        <taxon>Bacteria</taxon>
        <taxon>Bacillati</taxon>
        <taxon>Actinomycetota</taxon>
        <taxon>Actinomycetes</taxon>
        <taxon>Pseudonocardiales</taxon>
        <taxon>Pseudonocardiaceae</taxon>
        <taxon>Saccharopolyspora</taxon>
    </lineage>
</organism>
<keyword evidence="2" id="KW-0547">Nucleotide-binding</keyword>
<evidence type="ECO:0000256" key="1">
    <source>
        <dbReference type="ARBA" id="ARBA00022448"/>
    </source>
</evidence>
<evidence type="ECO:0000313" key="5">
    <source>
        <dbReference type="EMBL" id="TWG07686.1"/>
    </source>
</evidence>
<sequence length="266" mass="28686">MRIDVDEISWGVAGRTIVRGVRFGIESGHTVGLIGPNGSGKSSLLRCVAGLRRPASGAVRFDGRAIAGWGTRELARHVAFVEQAADTDTDLRVSDVVALGRSPFRAAWRAAGGADHAIVEAALERLELTGIRSRHWHTLSGGERQRVQIARALAQRPWAILLDEPTNHLDIRHQLELMDMLAGTEQTVLVALHDLSLAARFCDRLVLVHQGELVAAGPPEEVLTAERLRDVFEVDAEIGHDSSGNVAVVYRGSSRRTLASGRPAAG</sequence>
<dbReference type="Pfam" id="PF00005">
    <property type="entry name" value="ABC_tran"/>
    <property type="match status" value="1"/>
</dbReference>
<keyword evidence="1" id="KW-0813">Transport</keyword>
<dbReference type="GO" id="GO:0016887">
    <property type="term" value="F:ATP hydrolysis activity"/>
    <property type="evidence" value="ECO:0007669"/>
    <property type="project" value="InterPro"/>
</dbReference>
<dbReference type="FunFam" id="3.40.50.300:FF:000134">
    <property type="entry name" value="Iron-enterobactin ABC transporter ATP-binding protein"/>
    <property type="match status" value="1"/>
</dbReference>
<dbReference type="PROSITE" id="PS00211">
    <property type="entry name" value="ABC_TRANSPORTER_1"/>
    <property type="match status" value="1"/>
</dbReference>
<evidence type="ECO:0000256" key="2">
    <source>
        <dbReference type="ARBA" id="ARBA00022741"/>
    </source>
</evidence>
<protein>
    <submittedName>
        <fullName evidence="5">Iron complex transport system ATP-binding protein</fullName>
    </submittedName>
</protein>
<dbReference type="PROSITE" id="PS50893">
    <property type="entry name" value="ABC_TRANSPORTER_2"/>
    <property type="match status" value="1"/>
</dbReference>
<dbReference type="SMART" id="SM00382">
    <property type="entry name" value="AAA"/>
    <property type="match status" value="1"/>
</dbReference>
<dbReference type="InterPro" id="IPR003439">
    <property type="entry name" value="ABC_transporter-like_ATP-bd"/>
</dbReference>
<dbReference type="Proteomes" id="UP000316184">
    <property type="component" value="Unassembled WGS sequence"/>
</dbReference>
<dbReference type="OrthoDB" id="3426016at2"/>